<name>A0A8T0IXV4_CERPU</name>
<keyword evidence="2" id="KW-1185">Reference proteome</keyword>
<dbReference type="EMBL" id="CM026422">
    <property type="protein sequence ID" value="KAG0587576.1"/>
    <property type="molecule type" value="Genomic_DNA"/>
</dbReference>
<comment type="caution">
    <text evidence="1">The sequence shown here is derived from an EMBL/GenBank/DDBJ whole genome shotgun (WGS) entry which is preliminary data.</text>
</comment>
<sequence>MYSRSLSHKFGNDQTRSLEFAPFIVLVLHNLSVLDQELVALALKQSIALERFHSAQHASLMITNIDSEQSFERKRPTLFCYR</sequence>
<dbReference type="AlphaFoldDB" id="A0A8T0IXV4"/>
<evidence type="ECO:0000313" key="1">
    <source>
        <dbReference type="EMBL" id="KAG0587576.1"/>
    </source>
</evidence>
<protein>
    <submittedName>
        <fullName evidence="1">Uncharacterized protein</fullName>
    </submittedName>
</protein>
<reference evidence="1" key="1">
    <citation type="submission" date="2020-06" db="EMBL/GenBank/DDBJ databases">
        <title>WGS assembly of Ceratodon purpureus strain R40.</title>
        <authorList>
            <person name="Carey S.B."/>
            <person name="Jenkins J."/>
            <person name="Shu S."/>
            <person name="Lovell J.T."/>
            <person name="Sreedasyam A."/>
            <person name="Maumus F."/>
            <person name="Tiley G.P."/>
            <person name="Fernandez-Pozo N."/>
            <person name="Barry K."/>
            <person name="Chen C."/>
            <person name="Wang M."/>
            <person name="Lipzen A."/>
            <person name="Daum C."/>
            <person name="Saski C.A."/>
            <person name="Payton A.C."/>
            <person name="Mcbreen J.C."/>
            <person name="Conrad R.E."/>
            <person name="Kollar L.M."/>
            <person name="Olsson S."/>
            <person name="Huttunen S."/>
            <person name="Landis J.B."/>
            <person name="Wickett N.J."/>
            <person name="Johnson M.G."/>
            <person name="Rensing S.A."/>
            <person name="Grimwood J."/>
            <person name="Schmutz J."/>
            <person name="Mcdaniel S.F."/>
        </authorList>
    </citation>
    <scope>NUCLEOTIDE SEQUENCE</scope>
    <source>
        <strain evidence="1">R40</strain>
    </source>
</reference>
<evidence type="ECO:0000313" key="2">
    <source>
        <dbReference type="Proteomes" id="UP000822688"/>
    </source>
</evidence>
<organism evidence="1 2">
    <name type="scientific">Ceratodon purpureus</name>
    <name type="common">Fire moss</name>
    <name type="synonym">Dicranum purpureum</name>
    <dbReference type="NCBI Taxonomy" id="3225"/>
    <lineage>
        <taxon>Eukaryota</taxon>
        <taxon>Viridiplantae</taxon>
        <taxon>Streptophyta</taxon>
        <taxon>Embryophyta</taxon>
        <taxon>Bryophyta</taxon>
        <taxon>Bryophytina</taxon>
        <taxon>Bryopsida</taxon>
        <taxon>Dicranidae</taxon>
        <taxon>Pseudoditrichales</taxon>
        <taxon>Ditrichaceae</taxon>
        <taxon>Ceratodon</taxon>
    </lineage>
</organism>
<proteinExistence type="predicted"/>
<dbReference type="Proteomes" id="UP000822688">
    <property type="component" value="Chromosome 2"/>
</dbReference>
<gene>
    <name evidence="1" type="ORF">KC19_2G174200</name>
</gene>
<accession>A0A8T0IXV4</accession>